<feature type="compositionally biased region" description="Basic and acidic residues" evidence="1">
    <location>
        <begin position="21"/>
        <end position="39"/>
    </location>
</feature>
<gene>
    <name evidence="2" type="ORF">Pmani_021118</name>
</gene>
<feature type="compositionally biased region" description="Polar residues" evidence="1">
    <location>
        <begin position="356"/>
        <end position="365"/>
    </location>
</feature>
<keyword evidence="3" id="KW-1185">Reference proteome</keyword>
<dbReference type="Proteomes" id="UP001292094">
    <property type="component" value="Unassembled WGS sequence"/>
</dbReference>
<comment type="caution">
    <text evidence="2">The sequence shown here is derived from an EMBL/GenBank/DDBJ whole genome shotgun (WGS) entry which is preliminary data.</text>
</comment>
<sequence length="460" mass="51830">MLFLRDQETPAPSTSSIMVPEESHEGQKENDTEQDERSVGLDQGVTTTNAVPTESCCERPNEEKSASSLTADGSVPLTGKGAATKRRREEAKKNELITLATNSLLKESLEDEHDIQGKAWANQLRKMDPMQQLFAKKAIDDVLFEGRCGNLSRNSCTINQTNSSTPHSLPSYADTLSRTSTPNSMHSTHSYPSHMDTSRGFQSNVQDANETNFVEANPLGPGYSGWTITPPLTPETPPPTRESRGDVLHLIKFLQESRTREEELRRREEELRRREEDRRRREEEDRRDQQEQQRKEDNDRFMAIINLLSVQQKNHAALYNLQPNQSTPVCLSPTSYLSNYNDIRSYVSRSPPPPNTTAGNSTSKPTRLRKRAEEVELCTGDPVTSAETQLKMVLLMGVKDEELVQRLISLNAGSTLQEFVNCCRAYEATKMTASAIHAVPSQLKAVSTYKKNQRREKKAY</sequence>
<feature type="region of interest" description="Disordered" evidence="1">
    <location>
        <begin position="155"/>
        <end position="201"/>
    </location>
</feature>
<accession>A0AAE1U3K1</accession>
<feature type="region of interest" description="Disordered" evidence="1">
    <location>
        <begin position="346"/>
        <end position="368"/>
    </location>
</feature>
<reference evidence="2" key="1">
    <citation type="submission" date="2023-11" db="EMBL/GenBank/DDBJ databases">
        <title>Genome assemblies of two species of porcelain crab, Petrolisthes cinctipes and Petrolisthes manimaculis (Anomura: Porcellanidae).</title>
        <authorList>
            <person name="Angst P."/>
        </authorList>
    </citation>
    <scope>NUCLEOTIDE SEQUENCE</scope>
    <source>
        <strain evidence="2">PB745_02</strain>
        <tissue evidence="2">Gill</tissue>
    </source>
</reference>
<dbReference type="AlphaFoldDB" id="A0AAE1U3K1"/>
<feature type="region of interest" description="Disordered" evidence="1">
    <location>
        <begin position="213"/>
        <end position="244"/>
    </location>
</feature>
<organism evidence="2 3">
    <name type="scientific">Petrolisthes manimaculis</name>
    <dbReference type="NCBI Taxonomy" id="1843537"/>
    <lineage>
        <taxon>Eukaryota</taxon>
        <taxon>Metazoa</taxon>
        <taxon>Ecdysozoa</taxon>
        <taxon>Arthropoda</taxon>
        <taxon>Crustacea</taxon>
        <taxon>Multicrustacea</taxon>
        <taxon>Malacostraca</taxon>
        <taxon>Eumalacostraca</taxon>
        <taxon>Eucarida</taxon>
        <taxon>Decapoda</taxon>
        <taxon>Pleocyemata</taxon>
        <taxon>Anomura</taxon>
        <taxon>Galatheoidea</taxon>
        <taxon>Porcellanidae</taxon>
        <taxon>Petrolisthes</taxon>
    </lineage>
</organism>
<feature type="region of interest" description="Disordered" evidence="1">
    <location>
        <begin position="1"/>
        <end position="89"/>
    </location>
</feature>
<feature type="region of interest" description="Disordered" evidence="1">
    <location>
        <begin position="257"/>
        <end position="298"/>
    </location>
</feature>
<protein>
    <submittedName>
        <fullName evidence="2">Uncharacterized protein</fullName>
    </submittedName>
</protein>
<feature type="compositionally biased region" description="Basic and acidic residues" evidence="1">
    <location>
        <begin position="56"/>
        <end position="65"/>
    </location>
</feature>
<proteinExistence type="predicted"/>
<dbReference type="EMBL" id="JAWZYT010002034">
    <property type="protein sequence ID" value="KAK4307101.1"/>
    <property type="molecule type" value="Genomic_DNA"/>
</dbReference>
<evidence type="ECO:0000313" key="2">
    <source>
        <dbReference type="EMBL" id="KAK4307101.1"/>
    </source>
</evidence>
<evidence type="ECO:0000313" key="3">
    <source>
        <dbReference type="Proteomes" id="UP001292094"/>
    </source>
</evidence>
<feature type="compositionally biased region" description="Polar residues" evidence="1">
    <location>
        <begin position="155"/>
        <end position="191"/>
    </location>
</feature>
<feature type="compositionally biased region" description="Pro residues" evidence="1">
    <location>
        <begin position="231"/>
        <end position="240"/>
    </location>
</feature>
<evidence type="ECO:0000256" key="1">
    <source>
        <dbReference type="SAM" id="MobiDB-lite"/>
    </source>
</evidence>
<name>A0AAE1U3K1_9EUCA</name>